<dbReference type="GO" id="GO:0005524">
    <property type="term" value="F:ATP binding"/>
    <property type="evidence" value="ECO:0007669"/>
    <property type="project" value="UniProtKB-KW"/>
</dbReference>
<keyword evidence="5" id="KW-0547">Nucleotide-binding</keyword>
<evidence type="ECO:0000256" key="2">
    <source>
        <dbReference type="ARBA" id="ARBA00012438"/>
    </source>
</evidence>
<dbReference type="Pfam" id="PF12282">
    <property type="entry name" value="GAF_PdtaS"/>
    <property type="match status" value="1"/>
</dbReference>
<sequence>MPTLDELVGGGSALTAEDLITLHTLIADWQLLADLSFADLLLWVPLRADANSWPSGHMVVAQMRPTTGPTVLPNDLVGTQAAWGTRTDLDGALSEEKIMRSRAEVIRDGFSMRDEVIPVRHNDRVIALVSRHTNANNQRTAGRLEEIYLQSSNDLAEMMVEGLYPIANATGNVRVGDGLIRVDAQGKVSFASPNALSALRRFGIQSSIEDQDLGVVVTEALKFGARTPVDESLIPLFQGRSHRETEIERRGSILDVRVISLSREHQKLGALVLLHDVSEIRRRERELLSKDVTIREIHHRVKNNLQTVSALLRLQARRLEDPAGRAALDEAVRRVAAIAVVHETLSNGAETDEKVDIDLIIDRLMALVVDVSPTSERISVVRAGNAGYLPPHRATPLAMVLAELFQNALEHGLASSGETLTVTVTREANALEIKVSDDGAGLPSDFDLASSTHLGLQIVKTLTENELQGSISLKERSGPGTDALLRIPL</sequence>
<dbReference type="PANTHER" id="PTHR41523">
    <property type="entry name" value="TWO-COMPONENT SYSTEM SENSOR PROTEIN"/>
    <property type="match status" value="1"/>
</dbReference>
<dbReference type="PANTHER" id="PTHR41523:SF8">
    <property type="entry name" value="ETHYLENE RESPONSE SENSOR PROTEIN"/>
    <property type="match status" value="1"/>
</dbReference>
<dbReference type="InterPro" id="IPR038424">
    <property type="entry name" value="H_kinase_PdtaS_GAF_sf"/>
</dbReference>
<dbReference type="PROSITE" id="PS50109">
    <property type="entry name" value="HIS_KIN"/>
    <property type="match status" value="1"/>
</dbReference>
<evidence type="ECO:0000256" key="7">
    <source>
        <dbReference type="ARBA" id="ARBA00022840"/>
    </source>
</evidence>
<dbReference type="Pfam" id="PF07568">
    <property type="entry name" value="HisKA_2"/>
    <property type="match status" value="1"/>
</dbReference>
<dbReference type="Gene3D" id="3.30.450.20">
    <property type="entry name" value="PAS domain"/>
    <property type="match status" value="1"/>
</dbReference>
<name>A0A6J6P793_9ZZZZ</name>
<keyword evidence="6" id="KW-0418">Kinase</keyword>
<dbReference type="Gene3D" id="3.30.450.280">
    <property type="entry name" value="GAF domain"/>
    <property type="match status" value="1"/>
</dbReference>
<dbReference type="InterPro" id="IPR011495">
    <property type="entry name" value="Sig_transdc_His_kin_sub2_dim/P"/>
</dbReference>
<dbReference type="Gene3D" id="3.30.565.10">
    <property type="entry name" value="Histidine kinase-like ATPase, C-terminal domain"/>
    <property type="match status" value="1"/>
</dbReference>
<dbReference type="EC" id="2.7.13.3" evidence="2"/>
<evidence type="ECO:0000256" key="3">
    <source>
        <dbReference type="ARBA" id="ARBA00022553"/>
    </source>
</evidence>
<dbReference type="AlphaFoldDB" id="A0A6J6P793"/>
<dbReference type="InterPro" id="IPR005467">
    <property type="entry name" value="His_kinase_dom"/>
</dbReference>
<proteinExistence type="predicted"/>
<dbReference type="GO" id="GO:0004673">
    <property type="term" value="F:protein histidine kinase activity"/>
    <property type="evidence" value="ECO:0007669"/>
    <property type="project" value="UniProtKB-EC"/>
</dbReference>
<keyword evidence="3" id="KW-0597">Phosphoprotein</keyword>
<dbReference type="SMART" id="SM00387">
    <property type="entry name" value="HATPase_c"/>
    <property type="match status" value="1"/>
</dbReference>
<organism evidence="9">
    <name type="scientific">freshwater metagenome</name>
    <dbReference type="NCBI Taxonomy" id="449393"/>
    <lineage>
        <taxon>unclassified sequences</taxon>
        <taxon>metagenomes</taxon>
        <taxon>ecological metagenomes</taxon>
    </lineage>
</organism>
<dbReference type="EMBL" id="CAEZXW010000010">
    <property type="protein sequence ID" value="CAB4695321.1"/>
    <property type="molecule type" value="Genomic_DNA"/>
</dbReference>
<reference evidence="9" key="1">
    <citation type="submission" date="2020-05" db="EMBL/GenBank/DDBJ databases">
        <authorList>
            <person name="Chiriac C."/>
            <person name="Salcher M."/>
            <person name="Ghai R."/>
            <person name="Kavagutti S V."/>
        </authorList>
    </citation>
    <scope>NUCLEOTIDE SEQUENCE</scope>
</reference>
<accession>A0A6J6P793</accession>
<keyword evidence="4" id="KW-0808">Transferase</keyword>
<dbReference type="InterPro" id="IPR036890">
    <property type="entry name" value="HATPase_C_sf"/>
</dbReference>
<dbReference type="Pfam" id="PF02518">
    <property type="entry name" value="HATPase_c"/>
    <property type="match status" value="1"/>
</dbReference>
<gene>
    <name evidence="9" type="ORF">UFOPK2593_00298</name>
</gene>
<evidence type="ECO:0000313" key="9">
    <source>
        <dbReference type="EMBL" id="CAB4695321.1"/>
    </source>
</evidence>
<dbReference type="InterPro" id="IPR022066">
    <property type="entry name" value="PdtaS_GAF"/>
</dbReference>
<dbReference type="SUPFAM" id="SSF55874">
    <property type="entry name" value="ATPase domain of HSP90 chaperone/DNA topoisomerase II/histidine kinase"/>
    <property type="match status" value="1"/>
</dbReference>
<comment type="catalytic activity">
    <reaction evidence="1">
        <text>ATP + protein L-histidine = ADP + protein N-phospho-L-histidine.</text>
        <dbReference type="EC" id="2.7.13.3"/>
    </reaction>
</comment>
<keyword evidence="7" id="KW-0067">ATP-binding</keyword>
<evidence type="ECO:0000256" key="5">
    <source>
        <dbReference type="ARBA" id="ARBA00022741"/>
    </source>
</evidence>
<evidence type="ECO:0000256" key="6">
    <source>
        <dbReference type="ARBA" id="ARBA00022777"/>
    </source>
</evidence>
<feature type="domain" description="Histidine kinase" evidence="8">
    <location>
        <begin position="296"/>
        <end position="489"/>
    </location>
</feature>
<protein>
    <recommendedName>
        <fullName evidence="2">histidine kinase</fullName>
        <ecNumber evidence="2">2.7.13.3</ecNumber>
    </recommendedName>
</protein>
<evidence type="ECO:0000256" key="1">
    <source>
        <dbReference type="ARBA" id="ARBA00000085"/>
    </source>
</evidence>
<evidence type="ECO:0000256" key="4">
    <source>
        <dbReference type="ARBA" id="ARBA00022679"/>
    </source>
</evidence>
<dbReference type="InterPro" id="IPR003594">
    <property type="entry name" value="HATPase_dom"/>
</dbReference>
<evidence type="ECO:0000259" key="8">
    <source>
        <dbReference type="PROSITE" id="PS50109"/>
    </source>
</evidence>